<feature type="transmembrane region" description="Helical" evidence="6">
    <location>
        <begin position="750"/>
        <end position="772"/>
    </location>
</feature>
<feature type="transmembrane region" description="Helical" evidence="6">
    <location>
        <begin position="415"/>
        <end position="439"/>
    </location>
</feature>
<feature type="domain" description="MacB-like periplasmic core" evidence="8">
    <location>
        <begin position="20"/>
        <end position="229"/>
    </location>
</feature>
<name>A0A8J2XW60_9BACT</name>
<dbReference type="RefSeq" id="WP_188936283.1">
    <property type="nucleotide sequence ID" value="NZ_BMJC01000005.1"/>
</dbReference>
<evidence type="ECO:0000259" key="8">
    <source>
        <dbReference type="Pfam" id="PF12704"/>
    </source>
</evidence>
<keyword evidence="3 6" id="KW-0812">Transmembrane</keyword>
<keyword evidence="4 6" id="KW-1133">Transmembrane helix</keyword>
<dbReference type="InterPro" id="IPR003838">
    <property type="entry name" value="ABC3_permease_C"/>
</dbReference>
<dbReference type="Pfam" id="PF12704">
    <property type="entry name" value="MacB_PCD"/>
    <property type="match status" value="1"/>
</dbReference>
<evidence type="ECO:0000256" key="2">
    <source>
        <dbReference type="ARBA" id="ARBA00022475"/>
    </source>
</evidence>
<feature type="transmembrane region" description="Helical" evidence="6">
    <location>
        <begin position="710"/>
        <end position="730"/>
    </location>
</feature>
<keyword evidence="10" id="KW-1185">Reference proteome</keyword>
<dbReference type="AlphaFoldDB" id="A0A8J2XW60"/>
<dbReference type="PANTHER" id="PTHR30572:SF18">
    <property type="entry name" value="ABC-TYPE MACROLIDE FAMILY EXPORT SYSTEM PERMEASE COMPONENT 2"/>
    <property type="match status" value="1"/>
</dbReference>
<reference evidence="9" key="1">
    <citation type="journal article" date="2014" name="Int. J. Syst. Evol. Microbiol.">
        <title>Complete genome sequence of Corynebacterium casei LMG S-19264T (=DSM 44701T), isolated from a smear-ripened cheese.</title>
        <authorList>
            <consortium name="US DOE Joint Genome Institute (JGI-PGF)"/>
            <person name="Walter F."/>
            <person name="Albersmeier A."/>
            <person name="Kalinowski J."/>
            <person name="Ruckert C."/>
        </authorList>
    </citation>
    <scope>NUCLEOTIDE SEQUENCE</scope>
    <source>
        <strain evidence="9">CGMCC 1.15448</strain>
    </source>
</reference>
<dbReference type="Proteomes" id="UP000607559">
    <property type="component" value="Unassembled WGS sequence"/>
</dbReference>
<evidence type="ECO:0000313" key="9">
    <source>
        <dbReference type="EMBL" id="GGB17108.1"/>
    </source>
</evidence>
<dbReference type="PANTHER" id="PTHR30572">
    <property type="entry name" value="MEMBRANE COMPONENT OF TRANSPORTER-RELATED"/>
    <property type="match status" value="1"/>
</dbReference>
<accession>A0A8J2XW60</accession>
<dbReference type="GO" id="GO:0005886">
    <property type="term" value="C:plasma membrane"/>
    <property type="evidence" value="ECO:0007669"/>
    <property type="project" value="UniProtKB-SubCell"/>
</dbReference>
<reference evidence="9" key="2">
    <citation type="submission" date="2020-09" db="EMBL/GenBank/DDBJ databases">
        <authorList>
            <person name="Sun Q."/>
            <person name="Zhou Y."/>
        </authorList>
    </citation>
    <scope>NUCLEOTIDE SEQUENCE</scope>
    <source>
        <strain evidence="9">CGMCC 1.15448</strain>
    </source>
</reference>
<dbReference type="InterPro" id="IPR025857">
    <property type="entry name" value="MacB_PCD"/>
</dbReference>
<protein>
    <submittedName>
        <fullName evidence="9">ABC transporter permease</fullName>
    </submittedName>
</protein>
<keyword evidence="2" id="KW-1003">Cell membrane</keyword>
<feature type="transmembrane region" description="Helical" evidence="6">
    <location>
        <begin position="21"/>
        <end position="41"/>
    </location>
</feature>
<proteinExistence type="predicted"/>
<gene>
    <name evidence="9" type="ORF">GCM10011511_46120</name>
</gene>
<comment type="caution">
    <text evidence="9">The sequence shown here is derived from an EMBL/GenBank/DDBJ whole genome shotgun (WGS) entry which is preliminary data.</text>
</comment>
<evidence type="ECO:0000256" key="4">
    <source>
        <dbReference type="ARBA" id="ARBA00022989"/>
    </source>
</evidence>
<feature type="transmembrane region" description="Helical" evidence="6">
    <location>
        <begin position="331"/>
        <end position="353"/>
    </location>
</feature>
<dbReference type="PROSITE" id="PS51257">
    <property type="entry name" value="PROKAR_LIPOPROTEIN"/>
    <property type="match status" value="1"/>
</dbReference>
<dbReference type="EMBL" id="BMJC01000005">
    <property type="protein sequence ID" value="GGB17108.1"/>
    <property type="molecule type" value="Genomic_DNA"/>
</dbReference>
<dbReference type="Pfam" id="PF02687">
    <property type="entry name" value="FtsX"/>
    <property type="match status" value="2"/>
</dbReference>
<evidence type="ECO:0000259" key="7">
    <source>
        <dbReference type="Pfam" id="PF02687"/>
    </source>
</evidence>
<feature type="transmembrane region" description="Helical" evidence="6">
    <location>
        <begin position="670"/>
        <end position="690"/>
    </location>
</feature>
<feature type="domain" description="ABC3 transporter permease C-terminal" evidence="7">
    <location>
        <begin position="282"/>
        <end position="395"/>
    </location>
</feature>
<comment type="subcellular location">
    <subcellularLocation>
        <location evidence="1">Cell membrane</location>
        <topology evidence="1">Multi-pass membrane protein</topology>
    </subcellularLocation>
</comment>
<feature type="transmembrane region" description="Helical" evidence="6">
    <location>
        <begin position="275"/>
        <end position="299"/>
    </location>
</feature>
<evidence type="ECO:0000256" key="6">
    <source>
        <dbReference type="SAM" id="Phobius"/>
    </source>
</evidence>
<evidence type="ECO:0000256" key="5">
    <source>
        <dbReference type="ARBA" id="ARBA00023136"/>
    </source>
</evidence>
<feature type="transmembrane region" description="Helical" evidence="6">
    <location>
        <begin position="365"/>
        <end position="394"/>
    </location>
</feature>
<feature type="domain" description="ABC3 transporter permease C-terminal" evidence="7">
    <location>
        <begin position="669"/>
        <end position="782"/>
    </location>
</feature>
<sequence>MLKNFLTVAIRNFFRQKTYSFLNVLGLSLGIACILLLGLHVKEELSYDKNFPKHDRIYRVVSTEWSKSSPPLAGEMMKYFPQISTTARFSGAGQNVWHTTDGKKGVMQGYFADSSVMQVFDLQTVLGDPFSALSIPGSIVLTRSAAFRFFGKADPIGQKLVFDDKNDLFVKAVIEDLPANTHLHFDYLIPMHSFYNPGAVQNRNWMFGWTYILLRHPEDIQKVNARLKDFYTAYRHDMSPTDAAADAAKARLQPITDIHLHSDLIQEMGPNSNILYIYIFIAVAILIGLIAGINFVNLFTTQALKRLKEIAVRKVLGAARWQITGQFLGEALLLTILSGCLAILLAQIALPFYDDLTGRHVTPAWFFLPANLLIIATLVSGIGLLSGLFPALFISGFDTAASLKSNKTPGSPASLLRKSLVVFQFIAAGFLIVSTFLVYRQMTLFHDKQLGFDKEQVAVIRYYGDMKDRLLSHPDWLNTEFLSNPDILAAGTTTNLIGDDLSQESVMPVHREAGKQYPDVNLMRIDDHYLDVLHIPLAEGRNFSRSFHDTTNFIINETAARVLGLQHPLGADIENTSVGRKGKVVGVVKDFNFASLHHQIEPLVMEYKPEWNGNLLVRIRAGRTPQTIAWLRNKIAKIAPSDLFDYGFLDDRISGLYRKEDNMSTILKTFSIFSILISCLGLFGLAAYAAEIRTREIGIRKVIGASTTGLVRLLSLDFITPVLIGNLLSWPLSWWAIHVWLREFSYRIDVGWSVFVLSLVLTLVIALLTIGFRCWRAATANPVQALRSE</sequence>
<dbReference type="InterPro" id="IPR050250">
    <property type="entry name" value="Macrolide_Exporter_MacB"/>
</dbReference>
<evidence type="ECO:0000313" key="10">
    <source>
        <dbReference type="Proteomes" id="UP000607559"/>
    </source>
</evidence>
<keyword evidence="5 6" id="KW-0472">Membrane</keyword>
<evidence type="ECO:0000256" key="3">
    <source>
        <dbReference type="ARBA" id="ARBA00022692"/>
    </source>
</evidence>
<dbReference type="GO" id="GO:0022857">
    <property type="term" value="F:transmembrane transporter activity"/>
    <property type="evidence" value="ECO:0007669"/>
    <property type="project" value="TreeGrafter"/>
</dbReference>
<organism evidence="9 10">
    <name type="scientific">Puia dinghuensis</name>
    <dbReference type="NCBI Taxonomy" id="1792502"/>
    <lineage>
        <taxon>Bacteria</taxon>
        <taxon>Pseudomonadati</taxon>
        <taxon>Bacteroidota</taxon>
        <taxon>Chitinophagia</taxon>
        <taxon>Chitinophagales</taxon>
        <taxon>Chitinophagaceae</taxon>
        <taxon>Puia</taxon>
    </lineage>
</organism>
<evidence type="ECO:0000256" key="1">
    <source>
        <dbReference type="ARBA" id="ARBA00004651"/>
    </source>
</evidence>